<protein>
    <submittedName>
        <fullName evidence="1">Uncharacterized protein</fullName>
    </submittedName>
</protein>
<reference evidence="1" key="1">
    <citation type="submission" date="2019-01" db="EMBL/GenBank/DDBJ databases">
        <title>Draft genome sequences of three monokaryotic isolates of the white-rot basidiomycete fungus Dichomitus squalens.</title>
        <authorList>
            <consortium name="DOE Joint Genome Institute"/>
            <person name="Lopez S.C."/>
            <person name="Andreopoulos B."/>
            <person name="Pangilinan J."/>
            <person name="Lipzen A."/>
            <person name="Riley R."/>
            <person name="Ahrendt S."/>
            <person name="Ng V."/>
            <person name="Barry K."/>
            <person name="Daum C."/>
            <person name="Grigoriev I.V."/>
            <person name="Hilden K.S."/>
            <person name="Makela M.R."/>
            <person name="de Vries R.P."/>
        </authorList>
    </citation>
    <scope>NUCLEOTIDE SEQUENCE [LARGE SCALE GENOMIC DNA]</scope>
    <source>
        <strain evidence="1">OM18370.1</strain>
    </source>
</reference>
<dbReference type="AlphaFoldDB" id="A0A4Q9MNY6"/>
<dbReference type="Proteomes" id="UP000292957">
    <property type="component" value="Unassembled WGS sequence"/>
</dbReference>
<dbReference type="EMBL" id="ML143428">
    <property type="protein sequence ID" value="TBU27796.1"/>
    <property type="molecule type" value="Genomic_DNA"/>
</dbReference>
<evidence type="ECO:0000313" key="1">
    <source>
        <dbReference type="EMBL" id="TBU27796.1"/>
    </source>
</evidence>
<gene>
    <name evidence="1" type="ORF">BD311DRAFT_365725</name>
</gene>
<organism evidence="1">
    <name type="scientific">Dichomitus squalens</name>
    <dbReference type="NCBI Taxonomy" id="114155"/>
    <lineage>
        <taxon>Eukaryota</taxon>
        <taxon>Fungi</taxon>
        <taxon>Dikarya</taxon>
        <taxon>Basidiomycota</taxon>
        <taxon>Agaricomycotina</taxon>
        <taxon>Agaricomycetes</taxon>
        <taxon>Polyporales</taxon>
        <taxon>Polyporaceae</taxon>
        <taxon>Dichomitus</taxon>
    </lineage>
</organism>
<accession>A0A4Q9MNY6</accession>
<name>A0A4Q9MNY6_9APHY</name>
<proteinExistence type="predicted"/>
<sequence>MARRMCMEACMSCERTALWRTGNADKIPRQASIATASIDGSSALRAQWLQMQPSVRYRPNFPRTATAYATRHCSPHSACLRHLVSLQTLPVTRIESRQKQAE</sequence>